<proteinExistence type="predicted"/>
<evidence type="ECO:0000313" key="1">
    <source>
        <dbReference type="EMBL" id="TPE48237.1"/>
    </source>
</evidence>
<dbReference type="AlphaFoldDB" id="A0A501WLY1"/>
<keyword evidence="2" id="KW-1185">Reference proteome</keyword>
<dbReference type="GO" id="GO:0004190">
    <property type="term" value="F:aspartic-type endopeptidase activity"/>
    <property type="evidence" value="ECO:0007669"/>
    <property type="project" value="InterPro"/>
</dbReference>
<dbReference type="OrthoDB" id="597531at2"/>
<dbReference type="InterPro" id="IPR020080">
    <property type="entry name" value="OM_adhesin/peptidase_omptin"/>
</dbReference>
<organism evidence="1 2">
    <name type="scientific">Maribrevibacterium harenarium</name>
    <dbReference type="NCBI Taxonomy" id="2589817"/>
    <lineage>
        <taxon>Bacteria</taxon>
        <taxon>Pseudomonadati</taxon>
        <taxon>Pseudomonadota</taxon>
        <taxon>Gammaproteobacteria</taxon>
        <taxon>Oceanospirillales</taxon>
        <taxon>Oceanospirillaceae</taxon>
        <taxon>Maribrevibacterium</taxon>
    </lineage>
</organism>
<accession>A0A501WLY1</accession>
<protein>
    <recommendedName>
        <fullName evidence="3">Outer membrane protein beta-barrel domain-containing protein</fullName>
    </recommendedName>
</protein>
<comment type="caution">
    <text evidence="1">The sequence shown here is derived from an EMBL/GenBank/DDBJ whole genome shotgun (WGS) entry which is preliminary data.</text>
</comment>
<dbReference type="EMBL" id="VFRR01000035">
    <property type="protein sequence ID" value="TPE48237.1"/>
    <property type="molecule type" value="Genomic_DNA"/>
</dbReference>
<evidence type="ECO:0000313" key="2">
    <source>
        <dbReference type="Proteomes" id="UP000315901"/>
    </source>
</evidence>
<sequence>MRRQFYLAATGLALTTPAWGVTTESEFGLTFSQTYYVEPDIMEQRGQLFGVNGTFAQRQNAAVILEVEYSAGWVDYKGSGTMENIPDTLFETRVLLGKDWLAGNGYRVTPYLGLGYRFLTDDSTGMVSSDGSGGYRREQSYVYSPIGIAFTPAPWHTGWRLGATMEYDHFWYGNNLSTISAVCGGTDSYVSQDEGEGARVSLRLYSPRLPNRGRVIFETFYRYWSIADSTSNLVYAPRCHSNPSSEYYYEPHNQSEQFGLRLIWRS</sequence>
<reference evidence="1 2" key="1">
    <citation type="submission" date="2019-06" db="EMBL/GenBank/DDBJ databases">
        <title>A novel bacterium of genus Marinomonas, isolated from coastal sand.</title>
        <authorList>
            <person name="Huang H."/>
            <person name="Mo K."/>
            <person name="Hu Y."/>
        </authorList>
    </citation>
    <scope>NUCLEOTIDE SEQUENCE [LARGE SCALE GENOMIC DNA]</scope>
    <source>
        <strain evidence="1 2">HB171799</strain>
    </source>
</reference>
<dbReference type="RefSeq" id="WP_140590254.1">
    <property type="nucleotide sequence ID" value="NZ_VFRR01000035.1"/>
</dbReference>
<gene>
    <name evidence="1" type="ORF">FJM67_13555</name>
</gene>
<dbReference type="SUPFAM" id="SSF69917">
    <property type="entry name" value="OMPT-like"/>
    <property type="match status" value="1"/>
</dbReference>
<dbReference type="Proteomes" id="UP000315901">
    <property type="component" value="Unassembled WGS sequence"/>
</dbReference>
<dbReference type="Gene3D" id="2.40.128.100">
    <property type="entry name" value="OPCA outer membrane adhesin/invasin"/>
    <property type="match status" value="1"/>
</dbReference>
<name>A0A501WLY1_9GAMM</name>
<evidence type="ECO:0008006" key="3">
    <source>
        <dbReference type="Google" id="ProtNLM"/>
    </source>
</evidence>